<dbReference type="InParanoid" id="A0A5J5F987"/>
<feature type="compositionally biased region" description="Pro residues" evidence="1">
    <location>
        <begin position="201"/>
        <end position="213"/>
    </location>
</feature>
<comment type="caution">
    <text evidence="2">The sequence shown here is derived from an EMBL/GenBank/DDBJ whole genome shotgun (WGS) entry which is preliminary data.</text>
</comment>
<sequence>MVRRARKGQAYQPQPMSEEAMLAYLDSMATFQNVFFGLAATLNLLEHTRFSSGGSGVSVHFEGKVVPSSEFVAMPNVDECEKEGLLVETGPNKDLKSLQEIKYELARDFIEQFRQTLERIPGVIGVNFASYRRGDGSKVMFVVELDGKRHRFPVSACQQQLLLSPLVDKRAFGFSEEPEKGLGVIVEMKERGTDVEIVGVPPSPPTSPVPFPSSPLRSA</sequence>
<organism evidence="2 3">
    <name type="scientific">Sphaerosporella brunnea</name>
    <dbReference type="NCBI Taxonomy" id="1250544"/>
    <lineage>
        <taxon>Eukaryota</taxon>
        <taxon>Fungi</taxon>
        <taxon>Dikarya</taxon>
        <taxon>Ascomycota</taxon>
        <taxon>Pezizomycotina</taxon>
        <taxon>Pezizomycetes</taxon>
        <taxon>Pezizales</taxon>
        <taxon>Pyronemataceae</taxon>
        <taxon>Sphaerosporella</taxon>
    </lineage>
</organism>
<dbReference type="AlphaFoldDB" id="A0A5J5F987"/>
<keyword evidence="3" id="KW-1185">Reference proteome</keyword>
<accession>A0A5J5F987</accession>
<dbReference type="EMBL" id="VXIS01000012">
    <property type="protein sequence ID" value="KAA8913735.1"/>
    <property type="molecule type" value="Genomic_DNA"/>
</dbReference>
<feature type="region of interest" description="Disordered" evidence="1">
    <location>
        <begin position="196"/>
        <end position="219"/>
    </location>
</feature>
<dbReference type="Proteomes" id="UP000326924">
    <property type="component" value="Unassembled WGS sequence"/>
</dbReference>
<proteinExistence type="predicted"/>
<evidence type="ECO:0000256" key="1">
    <source>
        <dbReference type="SAM" id="MobiDB-lite"/>
    </source>
</evidence>
<gene>
    <name evidence="2" type="ORF">FN846DRAFT_57999</name>
</gene>
<name>A0A5J5F987_9PEZI</name>
<protein>
    <submittedName>
        <fullName evidence="2">Uncharacterized protein</fullName>
    </submittedName>
</protein>
<evidence type="ECO:0000313" key="3">
    <source>
        <dbReference type="Proteomes" id="UP000326924"/>
    </source>
</evidence>
<reference evidence="2 3" key="1">
    <citation type="submission" date="2019-09" db="EMBL/GenBank/DDBJ databases">
        <title>Draft genome of the ectomycorrhizal ascomycete Sphaerosporella brunnea.</title>
        <authorList>
            <consortium name="DOE Joint Genome Institute"/>
            <person name="Benucci G.M."/>
            <person name="Marozzi G."/>
            <person name="Antonielli L."/>
            <person name="Sanchez S."/>
            <person name="Marco P."/>
            <person name="Wang X."/>
            <person name="Falini L.B."/>
            <person name="Barry K."/>
            <person name="Haridas S."/>
            <person name="Lipzen A."/>
            <person name="Labutti K."/>
            <person name="Grigoriev I.V."/>
            <person name="Murat C."/>
            <person name="Martin F."/>
            <person name="Albertini E."/>
            <person name="Donnini D."/>
            <person name="Bonito G."/>
        </authorList>
    </citation>
    <scope>NUCLEOTIDE SEQUENCE [LARGE SCALE GENOMIC DNA]</scope>
    <source>
        <strain evidence="2 3">Sb_GMNB300</strain>
    </source>
</reference>
<evidence type="ECO:0000313" key="2">
    <source>
        <dbReference type="EMBL" id="KAA8913735.1"/>
    </source>
</evidence>